<feature type="signal peptide" evidence="2">
    <location>
        <begin position="1"/>
        <end position="25"/>
    </location>
</feature>
<evidence type="ECO:0008006" key="5">
    <source>
        <dbReference type="Google" id="ProtNLM"/>
    </source>
</evidence>
<evidence type="ECO:0000256" key="2">
    <source>
        <dbReference type="SAM" id="SignalP"/>
    </source>
</evidence>
<gene>
    <name evidence="3" type="ordered locus">Fbal_1548</name>
</gene>
<evidence type="ECO:0000313" key="3">
    <source>
        <dbReference type="EMBL" id="ADN75752.1"/>
    </source>
</evidence>
<dbReference type="OrthoDB" id="5592350at2"/>
<dbReference type="AlphaFoldDB" id="E1SPV7"/>
<proteinExistence type="predicted"/>
<name>E1SPV7_FERBD</name>
<dbReference type="EMBL" id="CP002209">
    <property type="protein sequence ID" value="ADN75752.1"/>
    <property type="molecule type" value="Genomic_DNA"/>
</dbReference>
<evidence type="ECO:0000256" key="1">
    <source>
        <dbReference type="ARBA" id="ARBA00022729"/>
    </source>
</evidence>
<dbReference type="HOGENOM" id="CLU_153653_0_0_6"/>
<dbReference type="RefSeq" id="WP_013345058.1">
    <property type="nucleotide sequence ID" value="NC_014541.1"/>
</dbReference>
<keyword evidence="1 2" id="KW-0732">Signal</keyword>
<sequence length="128" mass="14311">MINASRLAPILLLASTLLAPAAALADDDFTLGRTILLEHGNRGADIPLLVCRNTNAIKLKAKRRLHLKRIKVTFQNGDTRTFNYYRDMKKGEQTQWRKFAYSRCVTHIEVFGNSDGSSAGVTVLGHKR</sequence>
<accession>E1SPV7</accession>
<dbReference type="eggNOG" id="ENOG5032X2P">
    <property type="taxonomic scope" value="Bacteria"/>
</dbReference>
<dbReference type="KEGG" id="fbl:Fbal_1548"/>
<dbReference type="GeneID" id="67181763"/>
<organism evidence="3 4">
    <name type="scientific">Ferrimonas balearica (strain DSM 9799 / CCM 4581 / KCTC 23876 / PAT)</name>
    <dbReference type="NCBI Taxonomy" id="550540"/>
    <lineage>
        <taxon>Bacteria</taxon>
        <taxon>Pseudomonadati</taxon>
        <taxon>Pseudomonadota</taxon>
        <taxon>Gammaproteobacteria</taxon>
        <taxon>Alteromonadales</taxon>
        <taxon>Ferrimonadaceae</taxon>
        <taxon>Ferrimonas</taxon>
    </lineage>
</organism>
<keyword evidence="4" id="KW-1185">Reference proteome</keyword>
<evidence type="ECO:0000313" key="4">
    <source>
        <dbReference type="Proteomes" id="UP000006683"/>
    </source>
</evidence>
<dbReference type="InterPro" id="IPR020240">
    <property type="entry name" value="UPF0412_YaaI"/>
</dbReference>
<feature type="chain" id="PRO_5003151572" description="DUF2541 domain-containing protein" evidence="2">
    <location>
        <begin position="26"/>
        <end position="128"/>
    </location>
</feature>
<dbReference type="Pfam" id="PF10807">
    <property type="entry name" value="DUF2541"/>
    <property type="match status" value="1"/>
</dbReference>
<protein>
    <recommendedName>
        <fullName evidence="5">DUF2541 domain-containing protein</fullName>
    </recommendedName>
</protein>
<dbReference type="Proteomes" id="UP000006683">
    <property type="component" value="Chromosome"/>
</dbReference>
<reference evidence="3 4" key="1">
    <citation type="journal article" date="2010" name="Stand. Genomic Sci.">
        <title>Complete genome sequence of Ferrimonas balearica type strain (PAT).</title>
        <authorList>
            <person name="Nolan M."/>
            <person name="Sikorski J."/>
            <person name="Davenport K."/>
            <person name="Lucas S."/>
            <person name="Glavina Del Rio T."/>
            <person name="Tice H."/>
            <person name="Cheng J."/>
            <person name="Goodwin L."/>
            <person name="Pitluck S."/>
            <person name="Liolios K."/>
            <person name="Ivanova N."/>
            <person name="Mavromatis K."/>
            <person name="Ovchinnikova G."/>
            <person name="Pati A."/>
            <person name="Chen A."/>
            <person name="Palaniappan K."/>
            <person name="Land M."/>
            <person name="Hauser L."/>
            <person name="Chang Y."/>
            <person name="Jeffries C."/>
            <person name="Tapia R."/>
            <person name="Brettin T."/>
            <person name="Detter J."/>
            <person name="Han C."/>
            <person name="Yasawong M."/>
            <person name="Rohde M."/>
            <person name="Tindall B."/>
            <person name="Goker M."/>
            <person name="Woyke T."/>
            <person name="Bristow J."/>
            <person name="Eisen J."/>
            <person name="Markowitz V."/>
            <person name="Hugenholtz P."/>
            <person name="Kyrpides N."/>
            <person name="Klenk H."/>
            <person name="Lapidus A."/>
        </authorList>
    </citation>
    <scope>NUCLEOTIDE SEQUENCE [LARGE SCALE GENOMIC DNA]</scope>
    <source>
        <strain evidence="4">DSM 9799 / CCM 4581 / KCTC 23876 / PAT</strain>
    </source>
</reference>
<dbReference type="STRING" id="550540.Fbal_1548"/>